<evidence type="ECO:0000313" key="2">
    <source>
        <dbReference type="EMBL" id="MBC5663561.1"/>
    </source>
</evidence>
<dbReference type="Proteomes" id="UP000615234">
    <property type="component" value="Unassembled WGS sequence"/>
</dbReference>
<name>A0A8I0AN54_9FIRM</name>
<proteinExistence type="predicted"/>
<accession>A0A8I0AN54</accession>
<keyword evidence="1" id="KW-0812">Transmembrane</keyword>
<feature type="transmembrane region" description="Helical" evidence="1">
    <location>
        <begin position="27"/>
        <end position="47"/>
    </location>
</feature>
<keyword evidence="3" id="KW-1185">Reference proteome</keyword>
<reference evidence="2 3" key="1">
    <citation type="submission" date="2020-08" db="EMBL/GenBank/DDBJ databases">
        <title>Genome public.</title>
        <authorList>
            <person name="Liu C."/>
            <person name="Sun Q."/>
        </authorList>
    </citation>
    <scope>NUCLEOTIDE SEQUENCE [LARGE SCALE GENOMIC DNA]</scope>
    <source>
        <strain evidence="2 3">NSJ-10</strain>
    </source>
</reference>
<dbReference type="Pfam" id="PF06686">
    <property type="entry name" value="SpoIIIAC"/>
    <property type="match status" value="2"/>
</dbReference>
<comment type="caution">
    <text evidence="2">The sequence shown here is derived from an EMBL/GenBank/DDBJ whole genome shotgun (WGS) entry which is preliminary data.</text>
</comment>
<dbReference type="AlphaFoldDB" id="A0A8I0AN54"/>
<protein>
    <submittedName>
        <fullName evidence="2">Stage III sporulation protein AD</fullName>
    </submittedName>
</protein>
<organism evidence="2 3">
    <name type="scientific">Coprococcus hominis</name>
    <name type="common">ex Liu et al. 2022</name>
    <dbReference type="NCBI Taxonomy" id="2763039"/>
    <lineage>
        <taxon>Bacteria</taxon>
        <taxon>Bacillati</taxon>
        <taxon>Bacillota</taxon>
        <taxon>Clostridia</taxon>
        <taxon>Lachnospirales</taxon>
        <taxon>Lachnospiraceae</taxon>
        <taxon>Coprococcus</taxon>
    </lineage>
</organism>
<evidence type="ECO:0000256" key="1">
    <source>
        <dbReference type="SAM" id="Phobius"/>
    </source>
</evidence>
<sequence length="128" mass="13965">MSLVTVCMASVLVVLVAIKLKKMNAEYSTLLSIGACLFIVSFIIGRLGNVLDSIDRITGYININMEYISILLKMLGISYICEFATNICKDAGYGAIASHIELAGRVTMVVMSLPILFHVIDMVVRLMG</sequence>
<feature type="transmembrane region" description="Helical" evidence="1">
    <location>
        <begin position="105"/>
        <end position="124"/>
    </location>
</feature>
<keyword evidence="1" id="KW-1133">Transmembrane helix</keyword>
<dbReference type="EMBL" id="JACOOX010000006">
    <property type="protein sequence ID" value="MBC5663561.1"/>
    <property type="molecule type" value="Genomic_DNA"/>
</dbReference>
<dbReference type="RefSeq" id="WP_021944766.1">
    <property type="nucleotide sequence ID" value="NZ_JACOOX010000006.1"/>
</dbReference>
<gene>
    <name evidence="2" type="ORF">H8S09_11890</name>
</gene>
<keyword evidence="1" id="KW-0472">Membrane</keyword>
<feature type="transmembrane region" description="Helical" evidence="1">
    <location>
        <begin position="67"/>
        <end position="85"/>
    </location>
</feature>
<evidence type="ECO:0000313" key="3">
    <source>
        <dbReference type="Proteomes" id="UP000615234"/>
    </source>
</evidence>
<dbReference type="InterPro" id="IPR025664">
    <property type="entry name" value="Spore_III_AC/AD"/>
</dbReference>